<evidence type="ECO:0000259" key="1">
    <source>
        <dbReference type="Pfam" id="PF20658"/>
    </source>
</evidence>
<dbReference type="InterPro" id="IPR006253">
    <property type="entry name" value="Malate_synthG"/>
</dbReference>
<dbReference type="Proteomes" id="UP000278855">
    <property type="component" value="Unassembled WGS sequence"/>
</dbReference>
<dbReference type="Proteomes" id="UP000273778">
    <property type="component" value="Chromosome"/>
</dbReference>
<evidence type="ECO:0000313" key="2">
    <source>
        <dbReference type="EMBL" id="AZG34204.1"/>
    </source>
</evidence>
<reference evidence="5" key="2">
    <citation type="submission" date="2018-11" db="EMBL/GenBank/DDBJ databases">
        <title>Shewanella sp. R106.</title>
        <authorList>
            <person name="Hwang Y.J."/>
            <person name="Hwang C.Y."/>
        </authorList>
    </citation>
    <scope>NUCLEOTIDE SEQUENCE [LARGE SCALE GENOMIC DNA]</scope>
    <source>
        <strain evidence="5">R106</strain>
    </source>
</reference>
<dbReference type="EMBL" id="RKKB01000003">
    <property type="protein sequence ID" value="RPA32298.1"/>
    <property type="molecule type" value="Genomic_DNA"/>
</dbReference>
<dbReference type="Gene3D" id="2.170.170.11">
    <property type="entry name" value="Malate synthase G - maily-beta sub-domain"/>
    <property type="match status" value="1"/>
</dbReference>
<evidence type="ECO:0000313" key="5">
    <source>
        <dbReference type="Proteomes" id="UP000278855"/>
    </source>
</evidence>
<dbReference type="SUPFAM" id="SSF51645">
    <property type="entry name" value="Malate synthase G"/>
    <property type="match status" value="1"/>
</dbReference>
<reference evidence="3" key="3">
    <citation type="submission" date="2018-11" db="EMBL/GenBank/DDBJ databases">
        <authorList>
            <person name="Hwang Y.J."/>
            <person name="Hwang C.Y."/>
        </authorList>
    </citation>
    <scope>NUCLEOTIDE SEQUENCE</scope>
    <source>
        <strain evidence="3">R106</strain>
    </source>
</reference>
<dbReference type="Pfam" id="PF20658">
    <property type="entry name" value="MSG_insertion"/>
    <property type="match status" value="1"/>
</dbReference>
<dbReference type="GO" id="GO:0004474">
    <property type="term" value="F:malate synthase activity"/>
    <property type="evidence" value="ECO:0007669"/>
    <property type="project" value="InterPro"/>
</dbReference>
<dbReference type="PANTHER" id="PTHR42739">
    <property type="entry name" value="MALATE SYNTHASE G"/>
    <property type="match status" value="1"/>
</dbReference>
<reference evidence="2 4" key="1">
    <citation type="submission" date="2018-11" db="EMBL/GenBank/DDBJ databases">
        <title>Shewanella sp. M2.</title>
        <authorList>
            <person name="Hwang Y.J."/>
            <person name="Hwang C.Y."/>
        </authorList>
    </citation>
    <scope>NUCLEOTIDE SEQUENCE [LARGE SCALE GENOMIC DNA]</scope>
    <source>
        <strain evidence="2 4">M2</strain>
    </source>
</reference>
<dbReference type="PANTHER" id="PTHR42739:SF1">
    <property type="entry name" value="MALATE SYNTHASE G"/>
    <property type="match status" value="1"/>
</dbReference>
<dbReference type="InterPro" id="IPR011076">
    <property type="entry name" value="Malate_synth_sf"/>
</dbReference>
<protein>
    <submittedName>
        <fullName evidence="3">Malate synthase</fullName>
    </submittedName>
</protein>
<sequence length="172" mass="19053">MNMSTQASNTATQNLNRFIGEQFVATTNQQDRSTNAKDFLDTHCPLANGSHQDVSSYVVYYNHLLAFLKDGSQCGLQNPCQFVALTGHKSDPTSVVLKNNDTHVEICFDRQGKMGTTDQANIEDIQVAIPIKNLPTPYKQWISLIHTGCQPTEGSCKVFTAKDGSDYALHQR</sequence>
<dbReference type="GO" id="GO:0009436">
    <property type="term" value="P:glyoxylate catabolic process"/>
    <property type="evidence" value="ECO:0007669"/>
    <property type="project" value="TreeGrafter"/>
</dbReference>
<feature type="domain" description="Malate synthase G alpha-beta insertion" evidence="1">
    <location>
        <begin position="35"/>
        <end position="99"/>
    </location>
</feature>
<evidence type="ECO:0000313" key="4">
    <source>
        <dbReference type="Proteomes" id="UP000273778"/>
    </source>
</evidence>
<dbReference type="KEGG" id="spsr:EGC80_04215"/>
<name>A0A3N4E634_9GAMM</name>
<dbReference type="NCBIfam" id="NF006511">
    <property type="entry name" value="PRK08951.1"/>
    <property type="match status" value="1"/>
</dbReference>
<dbReference type="GO" id="GO:0005829">
    <property type="term" value="C:cytosol"/>
    <property type="evidence" value="ECO:0007669"/>
    <property type="project" value="TreeGrafter"/>
</dbReference>
<dbReference type="InterPro" id="IPR048357">
    <property type="entry name" value="MSG_insertion"/>
</dbReference>
<dbReference type="EMBL" id="CP034073">
    <property type="protein sequence ID" value="AZG34204.1"/>
    <property type="molecule type" value="Genomic_DNA"/>
</dbReference>
<keyword evidence="4" id="KW-1185">Reference proteome</keyword>
<dbReference type="GO" id="GO:0000287">
    <property type="term" value="F:magnesium ion binding"/>
    <property type="evidence" value="ECO:0007669"/>
    <property type="project" value="TreeGrafter"/>
</dbReference>
<proteinExistence type="predicted"/>
<dbReference type="GO" id="GO:0006097">
    <property type="term" value="P:glyoxylate cycle"/>
    <property type="evidence" value="ECO:0007669"/>
    <property type="project" value="InterPro"/>
</dbReference>
<gene>
    <name evidence="3" type="ORF">EGC77_10815</name>
    <name evidence="2" type="ORF">EGC80_04215</name>
</gene>
<dbReference type="OrthoDB" id="5899875at2"/>
<accession>A0A3N4E634</accession>
<organism evidence="3 5">
    <name type="scientific">Shewanella psychromarinicola</name>
    <dbReference type="NCBI Taxonomy" id="2487742"/>
    <lineage>
        <taxon>Bacteria</taxon>
        <taxon>Pseudomonadati</taxon>
        <taxon>Pseudomonadota</taxon>
        <taxon>Gammaproteobacteria</taxon>
        <taxon>Alteromonadales</taxon>
        <taxon>Shewanellaceae</taxon>
        <taxon>Shewanella</taxon>
    </lineage>
</organism>
<dbReference type="AlphaFoldDB" id="A0A3N4E634"/>
<evidence type="ECO:0000313" key="3">
    <source>
        <dbReference type="EMBL" id="RPA32298.1"/>
    </source>
</evidence>